<dbReference type="EMBL" id="KN831769">
    <property type="protein sequence ID" value="KIM47392.1"/>
    <property type="molecule type" value="Genomic_DNA"/>
</dbReference>
<feature type="non-terminal residue" evidence="1">
    <location>
        <position position="1"/>
    </location>
</feature>
<dbReference type="Proteomes" id="UP000053424">
    <property type="component" value="Unassembled WGS sequence"/>
</dbReference>
<sequence length="59" mass="6708">PSRKVDLSDLVVLSQRKPRKLKEGDFELVPALPTIIALDDMPVLDMEVDEPWECVESED</sequence>
<organism evidence="1 2">
    <name type="scientific">Hebeloma cylindrosporum</name>
    <dbReference type="NCBI Taxonomy" id="76867"/>
    <lineage>
        <taxon>Eukaryota</taxon>
        <taxon>Fungi</taxon>
        <taxon>Dikarya</taxon>
        <taxon>Basidiomycota</taxon>
        <taxon>Agaricomycotina</taxon>
        <taxon>Agaricomycetes</taxon>
        <taxon>Agaricomycetidae</taxon>
        <taxon>Agaricales</taxon>
        <taxon>Agaricineae</taxon>
        <taxon>Hymenogastraceae</taxon>
        <taxon>Hebeloma</taxon>
    </lineage>
</organism>
<feature type="non-terminal residue" evidence="1">
    <location>
        <position position="59"/>
    </location>
</feature>
<dbReference type="OrthoDB" id="3245714at2759"/>
<protein>
    <submittedName>
        <fullName evidence="1">Uncharacterized protein</fullName>
    </submittedName>
</protein>
<gene>
    <name evidence="1" type="ORF">M413DRAFT_39627</name>
</gene>
<dbReference type="HOGENOM" id="CLU_2967246_0_0_1"/>
<dbReference type="AlphaFoldDB" id="A0A0C2Z2C8"/>
<name>A0A0C2Z2C8_HEBCY</name>
<accession>A0A0C2Z2C8</accession>
<evidence type="ECO:0000313" key="1">
    <source>
        <dbReference type="EMBL" id="KIM47392.1"/>
    </source>
</evidence>
<reference evidence="1 2" key="1">
    <citation type="submission" date="2014-04" db="EMBL/GenBank/DDBJ databases">
        <authorList>
            <consortium name="DOE Joint Genome Institute"/>
            <person name="Kuo A."/>
            <person name="Gay G."/>
            <person name="Dore J."/>
            <person name="Kohler A."/>
            <person name="Nagy L.G."/>
            <person name="Floudas D."/>
            <person name="Copeland A."/>
            <person name="Barry K.W."/>
            <person name="Cichocki N."/>
            <person name="Veneault-Fourrey C."/>
            <person name="LaButti K."/>
            <person name="Lindquist E.A."/>
            <person name="Lipzen A."/>
            <person name="Lundell T."/>
            <person name="Morin E."/>
            <person name="Murat C."/>
            <person name="Sun H."/>
            <person name="Tunlid A."/>
            <person name="Henrissat B."/>
            <person name="Grigoriev I.V."/>
            <person name="Hibbett D.S."/>
            <person name="Martin F."/>
            <person name="Nordberg H.P."/>
            <person name="Cantor M.N."/>
            <person name="Hua S.X."/>
        </authorList>
    </citation>
    <scope>NUCLEOTIDE SEQUENCE [LARGE SCALE GENOMIC DNA]</scope>
    <source>
        <strain evidence="2">h7</strain>
    </source>
</reference>
<reference evidence="2" key="2">
    <citation type="submission" date="2015-01" db="EMBL/GenBank/DDBJ databases">
        <title>Evolutionary Origins and Diversification of the Mycorrhizal Mutualists.</title>
        <authorList>
            <consortium name="DOE Joint Genome Institute"/>
            <consortium name="Mycorrhizal Genomics Consortium"/>
            <person name="Kohler A."/>
            <person name="Kuo A."/>
            <person name="Nagy L.G."/>
            <person name="Floudas D."/>
            <person name="Copeland A."/>
            <person name="Barry K.W."/>
            <person name="Cichocki N."/>
            <person name="Veneault-Fourrey C."/>
            <person name="LaButti K."/>
            <person name="Lindquist E.A."/>
            <person name="Lipzen A."/>
            <person name="Lundell T."/>
            <person name="Morin E."/>
            <person name="Murat C."/>
            <person name="Riley R."/>
            <person name="Ohm R."/>
            <person name="Sun H."/>
            <person name="Tunlid A."/>
            <person name="Henrissat B."/>
            <person name="Grigoriev I.V."/>
            <person name="Hibbett D.S."/>
            <person name="Martin F."/>
        </authorList>
    </citation>
    <scope>NUCLEOTIDE SEQUENCE [LARGE SCALE GENOMIC DNA]</scope>
    <source>
        <strain evidence="2">h7</strain>
    </source>
</reference>
<proteinExistence type="predicted"/>
<keyword evidence="2" id="KW-1185">Reference proteome</keyword>
<evidence type="ECO:0000313" key="2">
    <source>
        <dbReference type="Proteomes" id="UP000053424"/>
    </source>
</evidence>